<evidence type="ECO:0000313" key="2">
    <source>
        <dbReference type="EMBL" id="KAA6369403.1"/>
    </source>
</evidence>
<feature type="region of interest" description="Disordered" evidence="1">
    <location>
        <begin position="1"/>
        <end position="66"/>
    </location>
</feature>
<dbReference type="AlphaFoldDB" id="A0A5J4UGP6"/>
<feature type="compositionally biased region" description="Low complexity" evidence="1">
    <location>
        <begin position="85"/>
        <end position="99"/>
    </location>
</feature>
<comment type="caution">
    <text evidence="2">The sequence shown here is derived from an EMBL/GenBank/DDBJ whole genome shotgun (WGS) entry which is preliminary data.</text>
</comment>
<feature type="region of interest" description="Disordered" evidence="1">
    <location>
        <begin position="444"/>
        <end position="495"/>
    </location>
</feature>
<dbReference type="EMBL" id="SNRW01016404">
    <property type="protein sequence ID" value="KAA6369403.1"/>
    <property type="molecule type" value="Genomic_DNA"/>
</dbReference>
<name>A0A5J4UGP6_9EUKA</name>
<feature type="compositionally biased region" description="Low complexity" evidence="1">
    <location>
        <begin position="20"/>
        <end position="38"/>
    </location>
</feature>
<dbReference type="Proteomes" id="UP000324800">
    <property type="component" value="Unassembled WGS sequence"/>
</dbReference>
<gene>
    <name evidence="2" type="ORF">EZS28_035069</name>
</gene>
<proteinExistence type="predicted"/>
<feature type="non-terminal residue" evidence="2">
    <location>
        <position position="495"/>
    </location>
</feature>
<feature type="region of interest" description="Disordered" evidence="1">
    <location>
        <begin position="81"/>
        <end position="103"/>
    </location>
</feature>
<feature type="compositionally biased region" description="Basic and acidic residues" evidence="1">
    <location>
        <begin position="468"/>
        <end position="495"/>
    </location>
</feature>
<organism evidence="2 3">
    <name type="scientific">Streblomastix strix</name>
    <dbReference type="NCBI Taxonomy" id="222440"/>
    <lineage>
        <taxon>Eukaryota</taxon>
        <taxon>Metamonada</taxon>
        <taxon>Preaxostyla</taxon>
        <taxon>Oxymonadida</taxon>
        <taxon>Streblomastigidae</taxon>
        <taxon>Streblomastix</taxon>
    </lineage>
</organism>
<protein>
    <submittedName>
        <fullName evidence="2">Uncharacterized protein</fullName>
    </submittedName>
</protein>
<evidence type="ECO:0000256" key="1">
    <source>
        <dbReference type="SAM" id="MobiDB-lite"/>
    </source>
</evidence>
<accession>A0A5J4UGP6</accession>
<reference evidence="2 3" key="1">
    <citation type="submission" date="2019-03" db="EMBL/GenBank/DDBJ databases">
        <title>Single cell metagenomics reveals metabolic interactions within the superorganism composed of flagellate Streblomastix strix and complex community of Bacteroidetes bacteria on its surface.</title>
        <authorList>
            <person name="Treitli S.C."/>
            <person name="Kolisko M."/>
            <person name="Husnik F."/>
            <person name="Keeling P."/>
            <person name="Hampl V."/>
        </authorList>
    </citation>
    <scope>NUCLEOTIDE SEQUENCE [LARGE SCALE GENOMIC DNA]</scope>
    <source>
        <strain evidence="2">ST1C</strain>
    </source>
</reference>
<sequence>MKKKRLYEASLYAETKKKQSSSTSSSRSCSSSSSSNSSQIQEDWTGKGNTVVPRTDGDEDWLEDDERHIKMEKVRQIEFERKQQTKNQQQFQPQQSQIQKDPEINENQTQWRSQLKTPISFIKPDSNTQANINIDFNYMNSQNNTPHKSLSTHPHQLSQSPTLEKTLAILRTISPGDPREYKEKEPERKYPKLQQYAGLMDVVERFHEIMKSIIDEEKKKPKTMLPGQYKHYPNKDGPMFFYPFKNYRQTPITGLKYLNLSEEQWNQFDEDVRKGVVLFRLQIIDNLEAWANLPRGSCIPGSLNICDGVAGLINIYSQIYQTKPEAVLSLITFSAQRIAQSETETKGTDKNGDDDQSECTIEPKHLINGNDGLRKNDSVTQLQANFNGEANLEINISKISANTPPHNVNGSDELGGNGCGTQLLAATNVNGYSNLLAIENTGNESNNEQAYDNRTGGQQNNQGSNNETQHKQDSGNNKRREIGSSHTTHSEQELI</sequence>
<evidence type="ECO:0000313" key="3">
    <source>
        <dbReference type="Proteomes" id="UP000324800"/>
    </source>
</evidence>
<feature type="compositionally biased region" description="Low complexity" evidence="1">
    <location>
        <begin position="456"/>
        <end position="466"/>
    </location>
</feature>